<name>A0ABS2UD65_9LEPT</name>
<proteinExistence type="predicted"/>
<dbReference type="InterPro" id="IPR025438">
    <property type="entry name" value="DUF4180"/>
</dbReference>
<dbReference type="Pfam" id="PF13788">
    <property type="entry name" value="DUF4180"/>
    <property type="match status" value="1"/>
</dbReference>
<organism evidence="2 3">
    <name type="scientific">Leptospira ainlahdjerensis</name>
    <dbReference type="NCBI Taxonomy" id="2810033"/>
    <lineage>
        <taxon>Bacteria</taxon>
        <taxon>Pseudomonadati</taxon>
        <taxon>Spirochaetota</taxon>
        <taxon>Spirochaetia</taxon>
        <taxon>Leptospirales</taxon>
        <taxon>Leptospiraceae</taxon>
        <taxon>Leptospira</taxon>
    </lineage>
</organism>
<dbReference type="Proteomes" id="UP000724686">
    <property type="component" value="Unassembled WGS sequence"/>
</dbReference>
<protein>
    <submittedName>
        <fullName evidence="2">DUF4180 domain-containing protein</fullName>
    </submittedName>
</protein>
<evidence type="ECO:0000259" key="1">
    <source>
        <dbReference type="Pfam" id="PF13788"/>
    </source>
</evidence>
<sequence>MKEIETAKGTILFFNEEDLKIQDVNSFLELVYSAKADTFAFNRSSFPDSFFDLKTGFAGEILQKTSNYKIRILIVGDISKYNSKSFQDFVYESNQNGKIIFCDLLETGIVLLK</sequence>
<dbReference type="RefSeq" id="WP_205279613.1">
    <property type="nucleotide sequence ID" value="NZ_JAFFPU010000035.1"/>
</dbReference>
<feature type="domain" description="DUF4180" evidence="1">
    <location>
        <begin position="12"/>
        <end position="104"/>
    </location>
</feature>
<keyword evidence="3" id="KW-1185">Reference proteome</keyword>
<reference evidence="2 3" key="1">
    <citation type="submission" date="2021-02" db="EMBL/GenBank/DDBJ databases">
        <title>Leptospira ainlahdjerensis sp. nov., Leptospira ainazelensis sp. nov., Leptospira abararensis sp. nov. and Leptospira chreensis sp. nov., four new species isolated from water sources in Algeria.</title>
        <authorList>
            <person name="Amara Korba A."/>
            <person name="Kainiu M."/>
            <person name="Vincent A.T."/>
            <person name="Mariet J.-F."/>
            <person name="Veyrier F.J."/>
            <person name="Goarant C."/>
            <person name="Picardeau M."/>
        </authorList>
    </citation>
    <scope>NUCLEOTIDE SEQUENCE [LARGE SCALE GENOMIC DNA]</scope>
    <source>
        <strain evidence="2 3">201903070</strain>
    </source>
</reference>
<comment type="caution">
    <text evidence="2">The sequence shown here is derived from an EMBL/GenBank/DDBJ whole genome shotgun (WGS) entry which is preliminary data.</text>
</comment>
<accession>A0ABS2UD65</accession>
<gene>
    <name evidence="2" type="ORF">JWG45_10045</name>
</gene>
<evidence type="ECO:0000313" key="3">
    <source>
        <dbReference type="Proteomes" id="UP000724686"/>
    </source>
</evidence>
<evidence type="ECO:0000313" key="2">
    <source>
        <dbReference type="EMBL" id="MBM9577493.1"/>
    </source>
</evidence>
<dbReference type="EMBL" id="JAFFPU010000035">
    <property type="protein sequence ID" value="MBM9577493.1"/>
    <property type="molecule type" value="Genomic_DNA"/>
</dbReference>